<dbReference type="InterPro" id="IPR029071">
    <property type="entry name" value="Ubiquitin-like_domsf"/>
</dbReference>
<dbReference type="CDD" id="cd01789">
    <property type="entry name" value="Ubl_TBCB"/>
    <property type="match status" value="1"/>
</dbReference>
<dbReference type="InterPro" id="IPR000938">
    <property type="entry name" value="CAP-Gly_domain"/>
</dbReference>
<keyword evidence="3" id="KW-0143">Chaperone</keyword>
<organism evidence="6">
    <name type="scientific">Melanaphis sacchari</name>
    <dbReference type="NCBI Taxonomy" id="742174"/>
    <lineage>
        <taxon>Eukaryota</taxon>
        <taxon>Metazoa</taxon>
        <taxon>Ecdysozoa</taxon>
        <taxon>Arthropoda</taxon>
        <taxon>Hexapoda</taxon>
        <taxon>Insecta</taxon>
        <taxon>Pterygota</taxon>
        <taxon>Neoptera</taxon>
        <taxon>Paraneoptera</taxon>
        <taxon>Hemiptera</taxon>
        <taxon>Sternorrhyncha</taxon>
        <taxon>Aphidomorpha</taxon>
        <taxon>Aphidoidea</taxon>
        <taxon>Aphididae</taxon>
        <taxon>Aphidini</taxon>
        <taxon>Melanaphis</taxon>
    </lineage>
</organism>
<dbReference type="GO" id="GO:0031122">
    <property type="term" value="P:cytoplasmic microtubule organization"/>
    <property type="evidence" value="ECO:0007669"/>
    <property type="project" value="TreeGrafter"/>
</dbReference>
<dbReference type="SUPFAM" id="SSF54236">
    <property type="entry name" value="Ubiquitin-like"/>
    <property type="match status" value="1"/>
</dbReference>
<dbReference type="Pfam" id="PF14560">
    <property type="entry name" value="Ubiquitin_2"/>
    <property type="match status" value="1"/>
</dbReference>
<evidence type="ECO:0000313" key="6">
    <source>
        <dbReference type="EMBL" id="MBW12988.1"/>
    </source>
</evidence>
<dbReference type="GO" id="GO:0005829">
    <property type="term" value="C:cytosol"/>
    <property type="evidence" value="ECO:0007669"/>
    <property type="project" value="UniProtKB-ARBA"/>
</dbReference>
<dbReference type="OrthoDB" id="5295208at2759"/>
<evidence type="ECO:0000259" key="5">
    <source>
        <dbReference type="PROSITE" id="PS50245"/>
    </source>
</evidence>
<protein>
    <submittedName>
        <fullName evidence="6">Tubulin-folding cofactor B</fullName>
    </submittedName>
</protein>
<dbReference type="PANTHER" id="PTHR18916">
    <property type="entry name" value="DYNACTIN 1-RELATED MICROTUBULE-BINDING"/>
    <property type="match status" value="1"/>
</dbReference>
<sequence>MNHQENQLSDMLEVYICTKLSEPEINTRRYRKGMTINDLKIKLEMITGRSAGTMILSAYDKDKLVAKLDDDDSQLGSYPVENGMFLLVDDPAYVESDQDSVDGYKMTEEEYNAKQETLKSFLKNNKLGKYNPEYLKQREQENLEKEQQENIEKELIDKMEIGQRCCIRLPNKPAQHGTVMYKGRLDDKSGYWVGVKYDEPYGKHNGTLNGKQYFETLPKYGSFVTPSAVEIGDFPVLDDEL</sequence>
<dbReference type="GO" id="GO:0035371">
    <property type="term" value="C:microtubule plus-end"/>
    <property type="evidence" value="ECO:0007669"/>
    <property type="project" value="TreeGrafter"/>
</dbReference>
<evidence type="ECO:0000256" key="2">
    <source>
        <dbReference type="ARBA" id="ARBA00022490"/>
    </source>
</evidence>
<accession>A0A2H8TI94</accession>
<dbReference type="InterPro" id="IPR000626">
    <property type="entry name" value="Ubiquitin-like_dom"/>
</dbReference>
<dbReference type="InterPro" id="IPR045172">
    <property type="entry name" value="TBCB_Ubl"/>
</dbReference>
<dbReference type="GO" id="GO:0007021">
    <property type="term" value="P:tubulin complex assembly"/>
    <property type="evidence" value="ECO:0007669"/>
    <property type="project" value="InterPro"/>
</dbReference>
<dbReference type="Pfam" id="PF01302">
    <property type="entry name" value="CAP_GLY"/>
    <property type="match status" value="1"/>
</dbReference>
<dbReference type="GO" id="GO:0005938">
    <property type="term" value="C:cell cortex"/>
    <property type="evidence" value="ECO:0007669"/>
    <property type="project" value="TreeGrafter"/>
</dbReference>
<comment type="subcellular location">
    <subcellularLocation>
        <location evidence="1">Cytoplasm</location>
    </subcellularLocation>
</comment>
<comment type="similarity">
    <text evidence="4">Belongs to the TBCB family.</text>
</comment>
<dbReference type="Gene3D" id="3.10.20.90">
    <property type="entry name" value="Phosphatidylinositol 3-kinase Catalytic Subunit, Chain A, domain 1"/>
    <property type="match status" value="1"/>
</dbReference>
<evidence type="ECO:0000256" key="1">
    <source>
        <dbReference type="ARBA" id="ARBA00004496"/>
    </source>
</evidence>
<name>A0A2H8TI94_9HEMI</name>
<dbReference type="PROSITE" id="PS00845">
    <property type="entry name" value="CAP_GLY_1"/>
    <property type="match status" value="1"/>
</dbReference>
<dbReference type="AlphaFoldDB" id="A0A2H8TI94"/>
<dbReference type="PANTHER" id="PTHR18916:SF85">
    <property type="entry name" value="TUBULIN-FOLDING COFACTOR B"/>
    <property type="match status" value="1"/>
</dbReference>
<dbReference type="FunFam" id="2.30.30.190:FF:000013">
    <property type="entry name" value="Tubulin-folding cofactor B"/>
    <property type="match status" value="1"/>
</dbReference>
<dbReference type="InterPro" id="IPR036859">
    <property type="entry name" value="CAP-Gly_dom_sf"/>
</dbReference>
<evidence type="ECO:0000256" key="4">
    <source>
        <dbReference type="ARBA" id="ARBA00025779"/>
    </source>
</evidence>
<dbReference type="SMART" id="SM01052">
    <property type="entry name" value="CAP_GLY"/>
    <property type="match status" value="1"/>
</dbReference>
<evidence type="ECO:0000256" key="3">
    <source>
        <dbReference type="ARBA" id="ARBA00023186"/>
    </source>
</evidence>
<dbReference type="GO" id="GO:0007023">
    <property type="term" value="P:post-chaperonin tubulin folding pathway"/>
    <property type="evidence" value="ECO:0007669"/>
    <property type="project" value="InterPro"/>
</dbReference>
<dbReference type="Gene3D" id="2.30.30.190">
    <property type="entry name" value="CAP Gly-rich-like domain"/>
    <property type="match status" value="1"/>
</dbReference>
<proteinExistence type="inferred from homology"/>
<dbReference type="EMBL" id="GFXV01001183">
    <property type="protein sequence ID" value="MBW12988.1"/>
    <property type="molecule type" value="Transcribed_RNA"/>
</dbReference>
<dbReference type="GO" id="GO:0051010">
    <property type="term" value="F:microtubule plus-end binding"/>
    <property type="evidence" value="ECO:0007669"/>
    <property type="project" value="TreeGrafter"/>
</dbReference>
<dbReference type="GO" id="GO:0043014">
    <property type="term" value="F:alpha-tubulin binding"/>
    <property type="evidence" value="ECO:0007669"/>
    <property type="project" value="InterPro"/>
</dbReference>
<dbReference type="SUPFAM" id="SSF74924">
    <property type="entry name" value="Cap-Gly domain"/>
    <property type="match status" value="1"/>
</dbReference>
<keyword evidence="2" id="KW-0963">Cytoplasm</keyword>
<dbReference type="PROSITE" id="PS50245">
    <property type="entry name" value="CAP_GLY_2"/>
    <property type="match status" value="1"/>
</dbReference>
<reference evidence="6" key="1">
    <citation type="submission" date="2017-10" db="EMBL/GenBank/DDBJ databases">
        <title>Transcriptome Assembly of Sugarcane Aphid Adults.</title>
        <authorList>
            <person name="Scully E.D."/>
            <person name="Palmer N.A."/>
            <person name="Geib S.M."/>
            <person name="Sarath G."/>
            <person name="Sattler S.E."/>
        </authorList>
    </citation>
    <scope>NUCLEOTIDE SEQUENCE</scope>
    <source>
        <tissue evidence="6">Whole body</tissue>
    </source>
</reference>
<dbReference type="GO" id="GO:0005634">
    <property type="term" value="C:nucleus"/>
    <property type="evidence" value="ECO:0007669"/>
    <property type="project" value="TreeGrafter"/>
</dbReference>
<gene>
    <name evidence="6" type="primary">Tbcb</name>
</gene>
<feature type="domain" description="CAP-Gly" evidence="5">
    <location>
        <begin position="183"/>
        <end position="225"/>
    </location>
</feature>